<evidence type="ECO:0000256" key="2">
    <source>
        <dbReference type="ARBA" id="ARBA00022705"/>
    </source>
</evidence>
<dbReference type="GO" id="GO:0031390">
    <property type="term" value="C:Ctf18 RFC-like complex"/>
    <property type="evidence" value="ECO:0007669"/>
    <property type="project" value="InterPro"/>
</dbReference>
<evidence type="ECO:0000256" key="3">
    <source>
        <dbReference type="SAM" id="Coils"/>
    </source>
</evidence>
<dbReference type="EMBL" id="CAJVPK010000200">
    <property type="protein sequence ID" value="CAG8472668.1"/>
    <property type="molecule type" value="Genomic_DNA"/>
</dbReference>
<dbReference type="GO" id="GO:0006260">
    <property type="term" value="P:DNA replication"/>
    <property type="evidence" value="ECO:0007669"/>
    <property type="project" value="UniProtKB-KW"/>
</dbReference>
<keyword evidence="2" id="KW-0235">DNA replication</keyword>
<gene>
    <name evidence="5" type="ORF">DEBURN_LOCUS3237</name>
</gene>
<keyword evidence="3" id="KW-0175">Coiled coil</keyword>
<dbReference type="PANTHER" id="PTHR13395:SF6">
    <property type="entry name" value="SISTER CHROMATID COHESION PROTEIN DCC1"/>
    <property type="match status" value="1"/>
</dbReference>
<evidence type="ECO:0000313" key="5">
    <source>
        <dbReference type="EMBL" id="CAG8472668.1"/>
    </source>
</evidence>
<dbReference type="GO" id="GO:0000775">
    <property type="term" value="C:chromosome, centromeric region"/>
    <property type="evidence" value="ECO:0007669"/>
    <property type="project" value="TreeGrafter"/>
</dbReference>
<organism evidence="5 6">
    <name type="scientific">Diversispora eburnea</name>
    <dbReference type="NCBI Taxonomy" id="1213867"/>
    <lineage>
        <taxon>Eukaryota</taxon>
        <taxon>Fungi</taxon>
        <taxon>Fungi incertae sedis</taxon>
        <taxon>Mucoromycota</taxon>
        <taxon>Glomeromycotina</taxon>
        <taxon>Glomeromycetes</taxon>
        <taxon>Diversisporales</taxon>
        <taxon>Diversisporaceae</taxon>
        <taxon>Diversispora</taxon>
    </lineage>
</organism>
<proteinExistence type="inferred from homology"/>
<evidence type="ECO:0000313" key="6">
    <source>
        <dbReference type="Proteomes" id="UP000789706"/>
    </source>
</evidence>
<reference evidence="5" key="1">
    <citation type="submission" date="2021-06" db="EMBL/GenBank/DDBJ databases">
        <authorList>
            <person name="Kallberg Y."/>
            <person name="Tangrot J."/>
            <person name="Rosling A."/>
        </authorList>
    </citation>
    <scope>NUCLEOTIDE SEQUENCE</scope>
    <source>
        <strain evidence="5">AZ414A</strain>
    </source>
</reference>
<dbReference type="InterPro" id="IPR019128">
    <property type="entry name" value="Dcc1"/>
</dbReference>
<feature type="coiled-coil region" evidence="3">
    <location>
        <begin position="148"/>
        <end position="175"/>
    </location>
</feature>
<comment type="similarity">
    <text evidence="1">Belongs to the DCC1 family.</text>
</comment>
<feature type="region of interest" description="Disordered" evidence="4">
    <location>
        <begin position="61"/>
        <end position="80"/>
    </location>
</feature>
<feature type="compositionally biased region" description="Acidic residues" evidence="4">
    <location>
        <begin position="65"/>
        <end position="80"/>
    </location>
</feature>
<name>A0A9N8W2C5_9GLOM</name>
<evidence type="ECO:0000256" key="1">
    <source>
        <dbReference type="ARBA" id="ARBA00007017"/>
    </source>
</evidence>
<dbReference type="PANTHER" id="PTHR13395">
    <property type="entry name" value="SISTER CHROMATID COHESION PROTEIN DCC1-RELATED"/>
    <property type="match status" value="1"/>
</dbReference>
<accession>A0A9N8W2C5</accession>
<keyword evidence="6" id="KW-1185">Reference proteome</keyword>
<dbReference type="Pfam" id="PF09724">
    <property type="entry name" value="Dcc1"/>
    <property type="match status" value="1"/>
</dbReference>
<dbReference type="GO" id="GO:0000785">
    <property type="term" value="C:chromatin"/>
    <property type="evidence" value="ECO:0007669"/>
    <property type="project" value="TreeGrafter"/>
</dbReference>
<protein>
    <submittedName>
        <fullName evidence="5">9919_t:CDS:1</fullName>
    </submittedName>
</protein>
<dbReference type="OrthoDB" id="276989at2759"/>
<dbReference type="GO" id="GO:0034088">
    <property type="term" value="P:maintenance of mitotic sister chromatid cohesion"/>
    <property type="evidence" value="ECO:0007669"/>
    <property type="project" value="TreeGrafter"/>
</dbReference>
<dbReference type="AlphaFoldDB" id="A0A9N8W2C5"/>
<comment type="caution">
    <text evidence="5">The sequence shown here is derived from an EMBL/GenBank/DDBJ whole genome shotgun (WGS) entry which is preliminary data.</text>
</comment>
<evidence type="ECO:0000256" key="4">
    <source>
        <dbReference type="SAM" id="MobiDB-lite"/>
    </source>
</evidence>
<dbReference type="Proteomes" id="UP000789706">
    <property type="component" value="Unassembled WGS sequence"/>
</dbReference>
<sequence length="378" mass="44948">MNLYFSRDYEKDQYKLIEIPIEVADMIENMQIQEGTFTMRKQKYSDSLFLLAPLSITNIRKPENEDNANNDENNEDNMDVDNVDVDNNNNNDSISRNFEVIDVLNHICELTPSAPKIEQLDDLLNKTSYKGQDEEINYFKDKAKFYTFDELEEIIQASEEELRNSLKKRSAIEIEGYWRYIDQEYINEVFKACIIMLDPYNMEIDQVTAKEYYEIIECYGFPNFIVKHTLALISETIDTNESEPIFSLSKEKIARYVGIQILRQTEKFDNAIILENKENNLSVISNEQDKIIKYYPISRLSSDPKLRFEQLFHSRPFWRDDYIKPFLVDFCLDLNDKFSLRKYNELILKYAIILYIDGRIYRENGHIFYISKWANKLI</sequence>